<keyword evidence="7" id="KW-1185">Reference proteome</keyword>
<dbReference type="GO" id="GO:0005856">
    <property type="term" value="C:cytoskeleton"/>
    <property type="evidence" value="ECO:0007669"/>
    <property type="project" value="UniProtKB-ARBA"/>
</dbReference>
<evidence type="ECO:0000313" key="7">
    <source>
        <dbReference type="Proteomes" id="UP000275846"/>
    </source>
</evidence>
<evidence type="ECO:0000256" key="3">
    <source>
        <dbReference type="SAM" id="MobiDB-lite"/>
    </source>
</evidence>
<reference evidence="8" key="2">
    <citation type="submission" date="2016-06" db="UniProtKB">
        <authorList>
            <consortium name="WormBaseParasite"/>
        </authorList>
    </citation>
    <scope>IDENTIFICATION</scope>
</reference>
<feature type="compositionally biased region" description="Basic and acidic residues" evidence="3">
    <location>
        <begin position="214"/>
        <end position="231"/>
    </location>
</feature>
<evidence type="ECO:0000256" key="2">
    <source>
        <dbReference type="SAM" id="Coils"/>
    </source>
</evidence>
<keyword evidence="1 2" id="KW-0175">Coiled coil</keyword>
<feature type="region of interest" description="Disordered" evidence="3">
    <location>
        <begin position="187"/>
        <end position="250"/>
    </location>
</feature>
<dbReference type="EMBL" id="GEEE01021216">
    <property type="protein sequence ID" value="JAP42009.1"/>
    <property type="molecule type" value="Transcribed_RNA"/>
</dbReference>
<evidence type="ECO:0000313" key="5">
    <source>
        <dbReference type="EMBL" id="JAP42009.1"/>
    </source>
</evidence>
<name>A0A0X3NQ98_SCHSO</name>
<dbReference type="InterPro" id="IPR025252">
    <property type="entry name" value="DUF4200"/>
</dbReference>
<gene>
    <name evidence="6" type="ORF">SSLN_LOCUS9109</name>
    <name evidence="5" type="ORF">TR141162</name>
</gene>
<feature type="region of interest" description="Disordered" evidence="3">
    <location>
        <begin position="678"/>
        <end position="717"/>
    </location>
</feature>
<evidence type="ECO:0000256" key="1">
    <source>
        <dbReference type="ARBA" id="ARBA00023054"/>
    </source>
</evidence>
<dbReference type="AlphaFoldDB" id="A0A0X3NQ98"/>
<organism evidence="5">
    <name type="scientific">Schistocephalus solidus</name>
    <name type="common">Tapeworm</name>
    <dbReference type="NCBI Taxonomy" id="70667"/>
    <lineage>
        <taxon>Eukaryota</taxon>
        <taxon>Metazoa</taxon>
        <taxon>Spiralia</taxon>
        <taxon>Lophotrochozoa</taxon>
        <taxon>Platyhelminthes</taxon>
        <taxon>Cestoda</taxon>
        <taxon>Eucestoda</taxon>
        <taxon>Diphyllobothriidea</taxon>
        <taxon>Diphyllobothriidae</taxon>
        <taxon>Schistocephalus</taxon>
    </lineage>
</organism>
<accession>A0A0X3NQ98</accession>
<dbReference type="InterPro" id="IPR051147">
    <property type="entry name" value="CFAP_domain-containing"/>
</dbReference>
<reference evidence="5" key="1">
    <citation type="submission" date="2016-01" db="EMBL/GenBank/DDBJ databases">
        <title>Reference transcriptome for the parasite Schistocephalus solidus: insights into the molecular evolution of parasitism.</title>
        <authorList>
            <person name="Hebert F.O."/>
            <person name="Grambauer S."/>
            <person name="Barber I."/>
            <person name="Landry C.R."/>
            <person name="Aubin-Horth N."/>
        </authorList>
    </citation>
    <scope>NUCLEOTIDE SEQUENCE</scope>
</reference>
<reference evidence="6 7" key="3">
    <citation type="submission" date="2018-11" db="EMBL/GenBank/DDBJ databases">
        <authorList>
            <consortium name="Pathogen Informatics"/>
        </authorList>
    </citation>
    <scope>NUCLEOTIDE SEQUENCE [LARGE SCALE GENOMIC DNA]</scope>
    <source>
        <strain evidence="6 7">NST_G2</strain>
    </source>
</reference>
<feature type="compositionally biased region" description="Polar residues" evidence="3">
    <location>
        <begin position="234"/>
        <end position="250"/>
    </location>
</feature>
<proteinExistence type="predicted"/>
<protein>
    <submittedName>
        <fullName evidence="8">DUF4200 domain-containing protein</fullName>
    </submittedName>
</protein>
<dbReference type="STRING" id="70667.A0A0X3NQ98"/>
<dbReference type="EMBL" id="UYSU01035043">
    <property type="protein sequence ID" value="VDL95494.1"/>
    <property type="molecule type" value="Genomic_DNA"/>
</dbReference>
<dbReference type="WBParaSite" id="SSLN_0000945801-mRNA-1">
    <property type="protein sequence ID" value="SSLN_0000945801-mRNA-1"/>
    <property type="gene ID" value="SSLN_0000945801"/>
</dbReference>
<dbReference type="Proteomes" id="UP000275846">
    <property type="component" value="Unassembled WGS sequence"/>
</dbReference>
<evidence type="ECO:0000313" key="8">
    <source>
        <dbReference type="WBParaSite" id="SSLN_0000945801-mRNA-1"/>
    </source>
</evidence>
<evidence type="ECO:0000259" key="4">
    <source>
        <dbReference type="Pfam" id="PF13863"/>
    </source>
</evidence>
<dbReference type="PANTHER" id="PTHR21683:SF3">
    <property type="entry name" value="CILIA AND FLAGELLA ASSOCIATED PROTEIN 100"/>
    <property type="match status" value="1"/>
</dbReference>
<feature type="region of interest" description="Disordered" evidence="3">
    <location>
        <begin position="388"/>
        <end position="429"/>
    </location>
</feature>
<evidence type="ECO:0000313" key="6">
    <source>
        <dbReference type="EMBL" id="VDL95494.1"/>
    </source>
</evidence>
<feature type="compositionally biased region" description="Basic and acidic residues" evidence="3">
    <location>
        <begin position="703"/>
        <end position="714"/>
    </location>
</feature>
<feature type="coiled-coil region" evidence="2">
    <location>
        <begin position="470"/>
        <end position="529"/>
    </location>
</feature>
<sequence>MNKGTENENSKVLLPDLLKNSSGVGNASLNNDYAMELKPVVKLHYPTRAPFMRYMEKLIAPKSNVDKPLLEKRPEPRYLLENWPTSNAFTMIKHERIRELKRQANDRRQSELNRWRRAGHLATKIPKEFRQRFTAHAHLKDLIFEENLNEVRRHGMLFGPANLTLQPFDKHNVPLLFKKSEESMVAEVTEGPVNTPEDASAGSKPTVSSISADSSRKDSIFNESTSKDDVRIGPSTTESRSTKPTDNSTETFDQINTFIDDRKKICMMELAIRTKEGEINRLNQMLKAESEFLSREEKDLLLRHDEHDRYLKSICQRTAEAIHLAETEAHKRLVISERIKRTRYKLAHLNAECIKLEEEFIRLSTYKDFLDTVARTLQENKANISKTASKMSASLNDPQASNKNHGEEGANSETTGLTEPMGGKTVDDLRTDTETATPVSWLKEANSEDATDSLTVNAFFKSPQDLVDILAELESNNLTLIENVQEQEEACERVRVKAARLQKILNVERNTVDAHISREKEEIDNLKRDVGEIVVAKDAINEFNLLERYEKIFHLGGIDQFEMPWMREERNNRKNNATDKEEPKPTVGEMLEILHDQIHKVYTKVFSSEGGARLDTLMMLKVLEVTIDDLSRTLSGYSRARVIKAKKIVDEHNRFLARQRQKQQEALAHEARLRRAVEKAREPPRWHRGRRIVERSCPPESHQTQKVEQEHAETEDVDADLFYL</sequence>
<dbReference type="PANTHER" id="PTHR21683">
    <property type="entry name" value="COILED-COIL DOMAIN-CONTAINING PROTEIN 42 LIKE-2-LIKE-RELATED"/>
    <property type="match status" value="1"/>
</dbReference>
<feature type="compositionally biased region" description="Polar residues" evidence="3">
    <location>
        <begin position="388"/>
        <end position="403"/>
    </location>
</feature>
<dbReference type="Pfam" id="PF13863">
    <property type="entry name" value="DUF4200"/>
    <property type="match status" value="1"/>
</dbReference>
<dbReference type="OrthoDB" id="10264063at2759"/>
<feature type="domain" description="DUF4200" evidence="4">
    <location>
        <begin position="258"/>
        <end position="374"/>
    </location>
</feature>